<protein>
    <submittedName>
        <fullName evidence="6">Creatininase family protein</fullName>
    </submittedName>
</protein>
<dbReference type="SUPFAM" id="SSF102215">
    <property type="entry name" value="Creatininase"/>
    <property type="match status" value="1"/>
</dbReference>
<keyword evidence="4" id="KW-0862">Zinc</keyword>
<dbReference type="InterPro" id="IPR003785">
    <property type="entry name" value="Creatininase/forma_Hydrolase"/>
</dbReference>
<dbReference type="EMBL" id="JAMDLY010000014">
    <property type="protein sequence ID" value="MCY9531414.1"/>
    <property type="molecule type" value="Genomic_DNA"/>
</dbReference>
<evidence type="ECO:0000256" key="5">
    <source>
        <dbReference type="ARBA" id="ARBA00024029"/>
    </source>
</evidence>
<comment type="caution">
    <text evidence="6">The sequence shown here is derived from an EMBL/GenBank/DDBJ whole genome shotgun (WGS) entry which is preliminary data.</text>
</comment>
<evidence type="ECO:0000256" key="3">
    <source>
        <dbReference type="ARBA" id="ARBA00022801"/>
    </source>
</evidence>
<reference evidence="6 7" key="1">
    <citation type="submission" date="2022-05" db="EMBL/GenBank/DDBJ databases">
        <title>Genome Sequencing of Bee-Associated Microbes.</title>
        <authorList>
            <person name="Dunlap C."/>
        </authorList>
    </citation>
    <scope>NUCLEOTIDE SEQUENCE [LARGE SCALE GENOMIC DNA]</scope>
    <source>
        <strain evidence="6 7">NRRL NRS-750</strain>
    </source>
</reference>
<dbReference type="RefSeq" id="WP_268632558.1">
    <property type="nucleotide sequence ID" value="NZ_JAMDLY010000014.1"/>
</dbReference>
<keyword evidence="2" id="KW-0479">Metal-binding</keyword>
<dbReference type="PANTHER" id="PTHR35005">
    <property type="entry name" value="3-DEHYDRO-SCYLLO-INOSOSE HYDROLASE"/>
    <property type="match status" value="1"/>
</dbReference>
<sequence>MHNALPLFQSKYTKCLLPNIDLLFSGFSIQYKHNDREGSSMYSIFEDTMADMAWTEIESSIQKGAIVLLPSGVIKQQGPHLATGTDIYVSHLICKKIKHELEKSEIESIIAPPFYWGINHVTGGFPGSFTTRKETMKHVLFDIFACLHGWNVKHVFLIDIHGDHQNGIALYEAIGEGREQLGLDIRSVISHWVANELQIDQDNKNFLIFHVDLPASPQPQYVDVHAGAGGTAMMMKYFPSLVNVQLAKELEATNLTYEELKKWQHGGDIVRQITPLGYVGAPSEFGQVNVDGMDFVSVFSRQAAFSMKEYMGRL</sequence>
<evidence type="ECO:0000313" key="6">
    <source>
        <dbReference type="EMBL" id="MCY9531414.1"/>
    </source>
</evidence>
<dbReference type="Pfam" id="PF02633">
    <property type="entry name" value="Creatininase"/>
    <property type="match status" value="1"/>
</dbReference>
<organism evidence="6 7">
    <name type="scientific">Paenibacillus alvei</name>
    <name type="common">Bacillus alvei</name>
    <dbReference type="NCBI Taxonomy" id="44250"/>
    <lineage>
        <taxon>Bacteria</taxon>
        <taxon>Bacillati</taxon>
        <taxon>Bacillota</taxon>
        <taxon>Bacilli</taxon>
        <taxon>Bacillales</taxon>
        <taxon>Paenibacillaceae</taxon>
        <taxon>Paenibacillus</taxon>
    </lineage>
</organism>
<proteinExistence type="inferred from homology"/>
<evidence type="ECO:0000256" key="4">
    <source>
        <dbReference type="ARBA" id="ARBA00022833"/>
    </source>
</evidence>
<evidence type="ECO:0000256" key="2">
    <source>
        <dbReference type="ARBA" id="ARBA00022723"/>
    </source>
</evidence>
<keyword evidence="7" id="KW-1185">Reference proteome</keyword>
<name>A0ABT4ECE8_PAEAL</name>
<keyword evidence="3" id="KW-0378">Hydrolase</keyword>
<dbReference type="Proteomes" id="UP001527090">
    <property type="component" value="Unassembled WGS sequence"/>
</dbReference>
<dbReference type="PANTHER" id="PTHR35005:SF1">
    <property type="entry name" value="2-AMINO-5-FORMYLAMINO-6-RIBOSYLAMINOPYRIMIDIN-4(3H)-ONE 5'-MONOPHOSPHATE DEFORMYLASE"/>
    <property type="match status" value="1"/>
</dbReference>
<gene>
    <name evidence="6" type="ORF">M5X04_19080</name>
</gene>
<comment type="cofactor">
    <cofactor evidence="1">
        <name>Zn(2+)</name>
        <dbReference type="ChEBI" id="CHEBI:29105"/>
    </cofactor>
</comment>
<evidence type="ECO:0000256" key="1">
    <source>
        <dbReference type="ARBA" id="ARBA00001947"/>
    </source>
</evidence>
<dbReference type="InterPro" id="IPR024087">
    <property type="entry name" value="Creatininase-like_sf"/>
</dbReference>
<comment type="similarity">
    <text evidence="5">Belongs to the creatininase superfamily.</text>
</comment>
<dbReference type="Gene3D" id="3.40.50.10310">
    <property type="entry name" value="Creatininase"/>
    <property type="match status" value="1"/>
</dbReference>
<evidence type="ECO:0000313" key="7">
    <source>
        <dbReference type="Proteomes" id="UP001527090"/>
    </source>
</evidence>
<accession>A0ABT4ECE8</accession>